<dbReference type="GO" id="GO:0006751">
    <property type="term" value="P:glutathione catabolic process"/>
    <property type="evidence" value="ECO:0007669"/>
    <property type="project" value="InterPro"/>
</dbReference>
<protein>
    <recommendedName>
        <fullName evidence="6">Gamma-glutamyltransferase 5a</fullName>
    </recommendedName>
</protein>
<feature type="binding site" evidence="3">
    <location>
        <begin position="95"/>
        <end position="96"/>
    </location>
    <ligand>
        <name>L-glutamate</name>
        <dbReference type="ChEBI" id="CHEBI:29985"/>
    </ligand>
</feature>
<dbReference type="SUPFAM" id="SSF56235">
    <property type="entry name" value="N-terminal nucleophile aminohydrolases (Ntn hydrolases)"/>
    <property type="match status" value="1"/>
</dbReference>
<comment type="similarity">
    <text evidence="1">Belongs to the gamma-glutamyltransferase family.</text>
</comment>
<evidence type="ECO:0000313" key="4">
    <source>
        <dbReference type="Ensembl" id="ENSPMGP00000017459.1"/>
    </source>
</evidence>
<dbReference type="GO" id="GO:0036374">
    <property type="term" value="F:glutathione hydrolase activity"/>
    <property type="evidence" value="ECO:0007669"/>
    <property type="project" value="InterPro"/>
</dbReference>
<dbReference type="InterPro" id="IPR000101">
    <property type="entry name" value="GGT_peptidase"/>
</dbReference>
<reference evidence="4" key="2">
    <citation type="submission" date="2025-09" db="UniProtKB">
        <authorList>
            <consortium name="Ensembl"/>
        </authorList>
    </citation>
    <scope>IDENTIFICATION</scope>
</reference>
<dbReference type="Pfam" id="PF01019">
    <property type="entry name" value="G_glu_transpept"/>
    <property type="match status" value="1"/>
</dbReference>
<organism evidence="4 5">
    <name type="scientific">Periophthalmus magnuspinnatus</name>
    <dbReference type="NCBI Taxonomy" id="409849"/>
    <lineage>
        <taxon>Eukaryota</taxon>
        <taxon>Metazoa</taxon>
        <taxon>Chordata</taxon>
        <taxon>Craniata</taxon>
        <taxon>Vertebrata</taxon>
        <taxon>Euteleostomi</taxon>
        <taxon>Actinopterygii</taxon>
        <taxon>Neopterygii</taxon>
        <taxon>Teleostei</taxon>
        <taxon>Neoteleostei</taxon>
        <taxon>Acanthomorphata</taxon>
        <taxon>Gobiaria</taxon>
        <taxon>Gobiiformes</taxon>
        <taxon>Gobioidei</taxon>
        <taxon>Gobiidae</taxon>
        <taxon>Oxudercinae</taxon>
        <taxon>Periophthalmus</taxon>
    </lineage>
</organism>
<reference evidence="4" key="1">
    <citation type="submission" date="2025-08" db="UniProtKB">
        <authorList>
            <consortium name="Ensembl"/>
        </authorList>
    </citation>
    <scope>IDENTIFICATION</scope>
</reference>
<dbReference type="Ensembl" id="ENSPMGT00000018638.1">
    <property type="protein sequence ID" value="ENSPMGP00000017459.1"/>
    <property type="gene ID" value="ENSPMGG00000014295.1"/>
</dbReference>
<dbReference type="STRING" id="409849.ENSPMGP00000017459"/>
<evidence type="ECO:0008006" key="6">
    <source>
        <dbReference type="Google" id="ProtNLM"/>
    </source>
</evidence>
<evidence type="ECO:0000313" key="5">
    <source>
        <dbReference type="Proteomes" id="UP000261520"/>
    </source>
</evidence>
<name>A0A3B4ALI3_9GOBI</name>
<evidence type="ECO:0000256" key="2">
    <source>
        <dbReference type="PIRSR" id="PIRSR600101-1"/>
    </source>
</evidence>
<accession>A0A3B4ALI3</accession>
<proteinExistence type="inferred from homology"/>
<dbReference type="Proteomes" id="UP000261520">
    <property type="component" value="Unplaced"/>
</dbReference>
<dbReference type="InterPro" id="IPR029055">
    <property type="entry name" value="Ntn_hydrolases_N"/>
</dbReference>
<feature type="binding site" evidence="3">
    <location>
        <begin position="54"/>
        <end position="56"/>
    </location>
    <ligand>
        <name>L-glutamate</name>
        <dbReference type="ChEBI" id="CHEBI:29985"/>
    </ligand>
</feature>
<feature type="active site" description="Nucleophile" evidence="2">
    <location>
        <position position="36"/>
    </location>
</feature>
<dbReference type="PRINTS" id="PR01210">
    <property type="entry name" value="GGTRANSPTASE"/>
</dbReference>
<dbReference type="PANTHER" id="PTHR45027:SF2">
    <property type="entry name" value="GAMMA-GLUTAMYLTRANSFERASE 5"/>
    <property type="match status" value="1"/>
</dbReference>
<feature type="binding site" evidence="3">
    <location>
        <position position="117"/>
    </location>
    <ligand>
        <name>L-glutamate</name>
        <dbReference type="ChEBI" id="CHEBI:29985"/>
    </ligand>
</feature>
<dbReference type="InterPro" id="IPR043137">
    <property type="entry name" value="GGT_ssub_C"/>
</dbReference>
<dbReference type="Gene3D" id="3.60.20.40">
    <property type="match status" value="1"/>
</dbReference>
<sequence length="226" mass="24010">MTDPLFIAHIRALISNQTHDDSVYSSVTPPQDHFGTTHVSVLDKDGLAVSATSTINQLFGGAVYSPQTGIILNNELCTFIISSNGSVGAGEQPPSSMTPVVLEDTSGRLLVIGGSGGSLITSAVALVSPGLVPGRVFVLLFIHSVAPQSIMNRLWLKMSLKDAIAAPIIFVDSKNNVNFEPGFDEVNDADETRQTLTYSGAQKYSRESGCISAFSDRRKMGETAGY</sequence>
<dbReference type="AlphaFoldDB" id="A0A3B4ALI3"/>
<keyword evidence="5" id="KW-1185">Reference proteome</keyword>
<evidence type="ECO:0000256" key="1">
    <source>
        <dbReference type="ARBA" id="ARBA00009381"/>
    </source>
</evidence>
<dbReference type="PANTHER" id="PTHR45027">
    <property type="entry name" value="PUTATIVE GLUTATHIONE HYDROLASE LIGHT CHAIN"/>
    <property type="match status" value="1"/>
</dbReference>
<evidence type="ECO:0000256" key="3">
    <source>
        <dbReference type="PIRSR" id="PIRSR600101-2"/>
    </source>
</evidence>